<proteinExistence type="predicted"/>
<sequence>MFRITGDTGKRKPTKSIMQSSKYVIFSIQMIRFIFKLELSASIFRQKNSVSFFKTHRDELPFSGTSPRPNSNHFPGVKLVGRFRDQDSSASLRGSDDFLNQNAIECGNQPLKSHLCTGSGKTQKSK</sequence>
<dbReference type="AlphaFoldDB" id="A0A7C9EMD6"/>
<reference evidence="1" key="2">
    <citation type="submission" date="2020-07" db="EMBL/GenBank/DDBJ databases">
        <authorList>
            <person name="Vera ALvarez R."/>
            <person name="Arias-Moreno D.M."/>
            <person name="Jimenez-Jacinto V."/>
            <person name="Jimenez-Bremont J.F."/>
            <person name="Swaminathan K."/>
            <person name="Moose S.P."/>
            <person name="Guerrero-Gonzalez M.L."/>
            <person name="Marino-Ramirez L."/>
            <person name="Landsman D."/>
            <person name="Rodriguez-Kessler M."/>
            <person name="Delgado-Sanchez P."/>
        </authorList>
    </citation>
    <scope>NUCLEOTIDE SEQUENCE</scope>
    <source>
        <tissue evidence="1">Cladode</tissue>
    </source>
</reference>
<name>A0A7C9EMD6_OPUST</name>
<dbReference type="EMBL" id="GISG01260735">
    <property type="protein sequence ID" value="MBA4673781.1"/>
    <property type="molecule type" value="Transcribed_RNA"/>
</dbReference>
<reference evidence="1" key="1">
    <citation type="journal article" date="2013" name="J. Plant Res.">
        <title>Effect of fungi and light on seed germination of three Opuntia species from semiarid lands of central Mexico.</title>
        <authorList>
            <person name="Delgado-Sanchez P."/>
            <person name="Jimenez-Bremont J.F."/>
            <person name="Guerrero-Gonzalez Mde L."/>
            <person name="Flores J."/>
        </authorList>
    </citation>
    <scope>NUCLEOTIDE SEQUENCE</scope>
    <source>
        <tissue evidence="1">Cladode</tissue>
    </source>
</reference>
<protein>
    <submittedName>
        <fullName evidence="1">Uncharacterized protein</fullName>
    </submittedName>
</protein>
<evidence type="ECO:0000313" key="1">
    <source>
        <dbReference type="EMBL" id="MBA4673781.1"/>
    </source>
</evidence>
<organism evidence="1">
    <name type="scientific">Opuntia streptacantha</name>
    <name type="common">Prickly pear cactus</name>
    <name type="synonym">Opuntia cardona</name>
    <dbReference type="NCBI Taxonomy" id="393608"/>
    <lineage>
        <taxon>Eukaryota</taxon>
        <taxon>Viridiplantae</taxon>
        <taxon>Streptophyta</taxon>
        <taxon>Embryophyta</taxon>
        <taxon>Tracheophyta</taxon>
        <taxon>Spermatophyta</taxon>
        <taxon>Magnoliopsida</taxon>
        <taxon>eudicotyledons</taxon>
        <taxon>Gunneridae</taxon>
        <taxon>Pentapetalae</taxon>
        <taxon>Caryophyllales</taxon>
        <taxon>Cactineae</taxon>
        <taxon>Cactaceae</taxon>
        <taxon>Opuntioideae</taxon>
        <taxon>Opuntia</taxon>
    </lineage>
</organism>
<accession>A0A7C9EMD6</accession>